<gene>
    <name evidence="10" type="ORF">B7R21_15070</name>
</gene>
<dbReference type="GO" id="GO:0016301">
    <property type="term" value="F:kinase activity"/>
    <property type="evidence" value="ECO:0007669"/>
    <property type="project" value="UniProtKB-KW"/>
</dbReference>
<comment type="caution">
    <text evidence="10">The sequence shown here is derived from an EMBL/GenBank/DDBJ whole genome shotgun (WGS) entry which is preliminary data.</text>
</comment>
<dbReference type="AlphaFoldDB" id="A0A3E0VCX9"/>
<evidence type="ECO:0000256" key="8">
    <source>
        <dbReference type="ARBA" id="ARBA00023264"/>
    </source>
</evidence>
<keyword evidence="7" id="KW-0594">Phospholipid biosynthesis</keyword>
<evidence type="ECO:0000256" key="7">
    <source>
        <dbReference type="ARBA" id="ARBA00023209"/>
    </source>
</evidence>
<comment type="similarity">
    <text evidence="2">Belongs to the diacylglycerol/lipid kinase family.</text>
</comment>
<evidence type="ECO:0000259" key="9">
    <source>
        <dbReference type="PROSITE" id="PS50146"/>
    </source>
</evidence>
<evidence type="ECO:0000256" key="3">
    <source>
        <dbReference type="ARBA" id="ARBA00022679"/>
    </source>
</evidence>
<dbReference type="Pfam" id="PF00781">
    <property type="entry name" value="DAGK_cat"/>
    <property type="match status" value="1"/>
</dbReference>
<proteinExistence type="inferred from homology"/>
<dbReference type="InterPro" id="IPR001206">
    <property type="entry name" value="Diacylglycerol_kinase_cat_dom"/>
</dbReference>
<protein>
    <submittedName>
        <fullName evidence="10">Diacylglycerol kinase</fullName>
    </submittedName>
</protein>
<dbReference type="EMBL" id="NBXA01000026">
    <property type="protein sequence ID" value="RFA07509.1"/>
    <property type="molecule type" value="Genomic_DNA"/>
</dbReference>
<evidence type="ECO:0000313" key="11">
    <source>
        <dbReference type="Proteomes" id="UP000256709"/>
    </source>
</evidence>
<dbReference type="InterPro" id="IPR017438">
    <property type="entry name" value="ATP-NAD_kinase_N"/>
</dbReference>
<evidence type="ECO:0000256" key="6">
    <source>
        <dbReference type="ARBA" id="ARBA00022840"/>
    </source>
</evidence>
<dbReference type="Proteomes" id="UP000256709">
    <property type="component" value="Unassembled WGS sequence"/>
</dbReference>
<comment type="cofactor">
    <cofactor evidence="1">
        <name>Mg(2+)</name>
        <dbReference type="ChEBI" id="CHEBI:18420"/>
    </cofactor>
</comment>
<evidence type="ECO:0000256" key="2">
    <source>
        <dbReference type="ARBA" id="ARBA00005983"/>
    </source>
</evidence>
<keyword evidence="4" id="KW-0547">Nucleotide-binding</keyword>
<dbReference type="InterPro" id="IPR016064">
    <property type="entry name" value="NAD/diacylglycerol_kinase_sf"/>
</dbReference>
<keyword evidence="8" id="KW-1208">Phospholipid metabolism</keyword>
<keyword evidence="6" id="KW-0067">ATP-binding</keyword>
<accession>A0A3E0VCX9</accession>
<dbReference type="PROSITE" id="PS50146">
    <property type="entry name" value="DAGK"/>
    <property type="match status" value="1"/>
</dbReference>
<dbReference type="PANTHER" id="PTHR12358:SF106">
    <property type="entry name" value="LIPID KINASE YEGS"/>
    <property type="match status" value="1"/>
</dbReference>
<dbReference type="SUPFAM" id="SSF111331">
    <property type="entry name" value="NAD kinase/diacylglycerol kinase-like"/>
    <property type="match status" value="1"/>
</dbReference>
<keyword evidence="3" id="KW-0808">Transferase</keyword>
<keyword evidence="7" id="KW-0443">Lipid metabolism</keyword>
<dbReference type="GO" id="GO:0008654">
    <property type="term" value="P:phospholipid biosynthetic process"/>
    <property type="evidence" value="ECO:0007669"/>
    <property type="project" value="UniProtKB-KW"/>
</dbReference>
<dbReference type="InterPro" id="IPR050187">
    <property type="entry name" value="Lipid_Phosphate_FormReg"/>
</dbReference>
<dbReference type="PANTHER" id="PTHR12358">
    <property type="entry name" value="SPHINGOSINE KINASE"/>
    <property type="match status" value="1"/>
</dbReference>
<organism evidence="10 11">
    <name type="scientific">Subtercola boreus</name>
    <dbReference type="NCBI Taxonomy" id="120213"/>
    <lineage>
        <taxon>Bacteria</taxon>
        <taxon>Bacillati</taxon>
        <taxon>Actinomycetota</taxon>
        <taxon>Actinomycetes</taxon>
        <taxon>Micrococcales</taxon>
        <taxon>Microbacteriaceae</taxon>
        <taxon>Subtercola</taxon>
    </lineage>
</organism>
<reference evidence="10 11" key="1">
    <citation type="submission" date="2017-04" db="EMBL/GenBank/DDBJ databases">
        <title>Comparative genome analysis of Subtercola boreus.</title>
        <authorList>
            <person name="Cho Y.-J."/>
            <person name="Cho A."/>
            <person name="Kim O.-S."/>
            <person name="Lee J.-I."/>
        </authorList>
    </citation>
    <scope>NUCLEOTIDE SEQUENCE [LARGE SCALE GENOMIC DNA]</scope>
    <source>
        <strain evidence="10 11">P27444</strain>
    </source>
</reference>
<dbReference type="Gene3D" id="3.40.50.10330">
    <property type="entry name" value="Probable inorganic polyphosphate/atp-NAD kinase, domain 1"/>
    <property type="match status" value="1"/>
</dbReference>
<dbReference type="GO" id="GO:0005524">
    <property type="term" value="F:ATP binding"/>
    <property type="evidence" value="ECO:0007669"/>
    <property type="project" value="UniProtKB-KW"/>
</dbReference>
<evidence type="ECO:0000256" key="5">
    <source>
        <dbReference type="ARBA" id="ARBA00022777"/>
    </source>
</evidence>
<dbReference type="InterPro" id="IPR045540">
    <property type="entry name" value="YegS/DAGK_C"/>
</dbReference>
<name>A0A3E0VCX9_9MICO</name>
<dbReference type="Gene3D" id="2.60.200.40">
    <property type="match status" value="1"/>
</dbReference>
<feature type="domain" description="DAGKc" evidence="9">
    <location>
        <begin position="7"/>
        <end position="137"/>
    </location>
</feature>
<keyword evidence="7" id="KW-0444">Lipid biosynthesis</keyword>
<dbReference type="RefSeq" id="WP_116284048.1">
    <property type="nucleotide sequence ID" value="NZ_NBXA01000026.1"/>
</dbReference>
<evidence type="ECO:0000313" key="10">
    <source>
        <dbReference type="EMBL" id="RFA07509.1"/>
    </source>
</evidence>
<dbReference type="Pfam" id="PF19279">
    <property type="entry name" value="YegS_C"/>
    <property type="match status" value="1"/>
</dbReference>
<evidence type="ECO:0000256" key="1">
    <source>
        <dbReference type="ARBA" id="ARBA00001946"/>
    </source>
</evidence>
<evidence type="ECO:0000256" key="4">
    <source>
        <dbReference type="ARBA" id="ARBA00022741"/>
    </source>
</evidence>
<dbReference type="GO" id="GO:0005886">
    <property type="term" value="C:plasma membrane"/>
    <property type="evidence" value="ECO:0007669"/>
    <property type="project" value="TreeGrafter"/>
</dbReference>
<keyword evidence="5 10" id="KW-0418">Kinase</keyword>
<dbReference type="OrthoDB" id="3171056at2"/>
<sequence>MPDATPAATRVAAVVYNPIKVDVDLLKTIVAAESSAAGWGESLFFETTVEDVGQDATKKALEAGVDLVLAAGGDGTVRAVTEALRGSGVALALLPSGTGNLLARNLDLTLNDLEHSVHTAFTGTNRSIDLGVIDIERQGGKRDRHVFVVMAGMGIDAKMIQNTDDDLKAKAGWAAYVRAIVTSLRDPEELHLRFRKDDGPVVREKANTLIIGNCGSLPANILLMPDAVVDDGSLDLLVMRPGGVLGWLRIWTKVAWVNGVVRRTKLGRTLVGEHRNDHELEYSTVKKFTARLSRPEEIELDGDAFGRATAFNAWVEPSALDVRVPA</sequence>